<dbReference type="EMBL" id="CZKA01000078">
    <property type="protein sequence ID" value="CUR60589.1"/>
    <property type="molecule type" value="Genomic_DNA"/>
</dbReference>
<name>A0A2P2CF41_9ZZZZ</name>
<evidence type="ECO:0008006" key="3">
    <source>
        <dbReference type="Google" id="ProtNLM"/>
    </source>
</evidence>
<evidence type="ECO:0000256" key="1">
    <source>
        <dbReference type="SAM" id="MobiDB-lite"/>
    </source>
</evidence>
<accession>A0A2P2CF41</accession>
<feature type="compositionally biased region" description="Basic and acidic residues" evidence="1">
    <location>
        <begin position="12"/>
        <end position="22"/>
    </location>
</feature>
<gene>
    <name evidence="2" type="ORF">NOCA280038</name>
</gene>
<reference evidence="2" key="1">
    <citation type="submission" date="2015-08" db="EMBL/GenBank/DDBJ databases">
        <authorList>
            <person name="Babu N.S."/>
            <person name="Beckwith C.J."/>
            <person name="Beseler K.G."/>
            <person name="Brison A."/>
            <person name="Carone J.V."/>
            <person name="Caskin T.P."/>
            <person name="Diamond M."/>
            <person name="Durham M.E."/>
            <person name="Foxe J.M."/>
            <person name="Go M."/>
            <person name="Henderson B.A."/>
            <person name="Jones I.B."/>
            <person name="McGettigan J.A."/>
            <person name="Micheletti S.J."/>
            <person name="Nasrallah M.E."/>
            <person name="Ortiz D."/>
            <person name="Piller C.R."/>
            <person name="Privatt S.R."/>
            <person name="Schneider S.L."/>
            <person name="Sharp S."/>
            <person name="Smith T.C."/>
            <person name="Stanton J.D."/>
            <person name="Ullery H.E."/>
            <person name="Wilson R.J."/>
            <person name="Serrano M.G."/>
            <person name="Buck G."/>
            <person name="Lee V."/>
            <person name="Wang Y."/>
            <person name="Carvalho R."/>
            <person name="Voegtly L."/>
            <person name="Shi R."/>
            <person name="Duckworth R."/>
            <person name="Johnson A."/>
            <person name="Loviza R."/>
            <person name="Walstead R."/>
            <person name="Shah Z."/>
            <person name="Kiflezghi M."/>
            <person name="Wade K."/>
            <person name="Ball S.L."/>
            <person name="Bradley K.W."/>
            <person name="Asai D.J."/>
            <person name="Bowman C.A."/>
            <person name="Russell D.A."/>
            <person name="Pope W.H."/>
            <person name="Jacobs-Sera D."/>
            <person name="Hendrix R.W."/>
            <person name="Hatfull G.F."/>
        </authorList>
    </citation>
    <scope>NUCLEOTIDE SEQUENCE</scope>
</reference>
<feature type="region of interest" description="Disordered" evidence="1">
    <location>
        <begin position="82"/>
        <end position="104"/>
    </location>
</feature>
<proteinExistence type="predicted"/>
<evidence type="ECO:0000313" key="2">
    <source>
        <dbReference type="EMBL" id="CUR60589.1"/>
    </source>
</evidence>
<feature type="region of interest" description="Disordered" evidence="1">
    <location>
        <begin position="1"/>
        <end position="22"/>
    </location>
</feature>
<protein>
    <recommendedName>
        <fullName evidence="3">Acetyl-coenzyme A synthetase N-terminal domain-containing protein</fullName>
    </recommendedName>
</protein>
<dbReference type="AlphaFoldDB" id="A0A2P2CF41"/>
<feature type="compositionally biased region" description="Polar residues" evidence="1">
    <location>
        <begin position="1"/>
        <end position="10"/>
    </location>
</feature>
<sequence length="104" mass="11923">MSDPQDTLSNLMHEERRFEPPAELAEHANLKAEAYQRATDDRLGFWAEAAERLDWCRGRRAARLGAEVGPGPRLGRPAVRQVVRRRQAQRGVQLCRPARRGRPR</sequence>
<organism evidence="2">
    <name type="scientific">metagenome</name>
    <dbReference type="NCBI Taxonomy" id="256318"/>
    <lineage>
        <taxon>unclassified sequences</taxon>
        <taxon>metagenomes</taxon>
    </lineage>
</organism>